<evidence type="ECO:0000313" key="4">
    <source>
        <dbReference type="Proteomes" id="UP000253850"/>
    </source>
</evidence>
<gene>
    <name evidence="2" type="ORF">ABIV_0309</name>
    <name evidence="3" type="ORF">CRV05_09915</name>
</gene>
<dbReference type="Pfam" id="PF08495">
    <property type="entry name" value="FIST"/>
    <property type="match status" value="1"/>
</dbReference>
<dbReference type="EMBL" id="CP031217">
    <property type="protein sequence ID" value="AXH11341.1"/>
    <property type="molecule type" value="Genomic_DNA"/>
</dbReference>
<dbReference type="KEGG" id="hbv:ABIV_0309"/>
<proteinExistence type="predicted"/>
<dbReference type="InterPro" id="IPR019494">
    <property type="entry name" value="FIST_C"/>
</dbReference>
<dbReference type="AlphaFoldDB" id="A0AAX2A6Z7"/>
<evidence type="ECO:0000259" key="1">
    <source>
        <dbReference type="SMART" id="SM01204"/>
    </source>
</evidence>
<dbReference type="Pfam" id="PF10442">
    <property type="entry name" value="FIST_C"/>
    <property type="match status" value="1"/>
</dbReference>
<reference evidence="2 4" key="2">
    <citation type="submission" date="2018-07" db="EMBL/GenBank/DDBJ databases">
        <title>Complete genome of the Arcobacter bivalviorum type strain LMG 26154.</title>
        <authorList>
            <person name="Miller W.G."/>
            <person name="Yee E."/>
            <person name="Bono J.L."/>
        </authorList>
    </citation>
    <scope>NUCLEOTIDE SEQUENCE [LARGE SCALE GENOMIC DNA]</scope>
    <source>
        <strain evidence="2 4">LMG 26154</strain>
    </source>
</reference>
<evidence type="ECO:0000313" key="3">
    <source>
        <dbReference type="EMBL" id="RXK09605.1"/>
    </source>
</evidence>
<dbReference type="RefSeq" id="WP_114838221.1">
    <property type="nucleotide sequence ID" value="NZ_CP031217.1"/>
</dbReference>
<evidence type="ECO:0000313" key="5">
    <source>
        <dbReference type="Proteomes" id="UP000289193"/>
    </source>
</evidence>
<evidence type="ECO:0000313" key="2">
    <source>
        <dbReference type="EMBL" id="AXH11341.1"/>
    </source>
</evidence>
<sequence length="351" mass="39938">MSVTVALLETFEQLENFNFSSKNKYLILCTENTKIDIEILNKKAMEYYGAIFPKLIFKDKIVENGYLIFILKADSHIEFIENMHFYDFKNTTLNNYNTLITIIDGLSEYNVSFLENMFEYTNLNSSIIGGGAGSFKKNRKHLFNKNGFFSDSSIIVMVNNSIDIAVSDGWQVLDGPFVVTSSEGKAIKELDYKSALELYKSIIEKDLNRKLEMEDFYTLMKDYPLGIVKNEDKYILRDPIYVSQDTIYLAGDIENSSVINILKAKQSDLLKSTFETRNKVLQNGAKHLMIFECVSRLEYLSASTYIKELKKLDSNSIKTIFGVISIGEIANSGEDYISLLNKSCVIGGICH</sequence>
<dbReference type="InterPro" id="IPR013702">
    <property type="entry name" value="FIST_domain_N"/>
</dbReference>
<dbReference type="SMART" id="SM01204">
    <property type="entry name" value="FIST_C"/>
    <property type="match status" value="1"/>
</dbReference>
<keyword evidence="5" id="KW-1185">Reference proteome</keyword>
<dbReference type="PANTHER" id="PTHR40252">
    <property type="entry name" value="BLR0328 PROTEIN"/>
    <property type="match status" value="1"/>
</dbReference>
<feature type="domain" description="FIST C-domain" evidence="1">
    <location>
        <begin position="195"/>
        <end position="332"/>
    </location>
</feature>
<reference evidence="3 5" key="1">
    <citation type="submission" date="2017-10" db="EMBL/GenBank/DDBJ databases">
        <title>Genomics of the genus Arcobacter.</title>
        <authorList>
            <person name="Perez-Cataluna A."/>
            <person name="Figueras M.J."/>
        </authorList>
    </citation>
    <scope>NUCLEOTIDE SEQUENCE [LARGE SCALE GENOMIC DNA]</scope>
    <source>
        <strain evidence="3 5">CECT 7835</strain>
    </source>
</reference>
<dbReference type="EMBL" id="PDKM01000005">
    <property type="protein sequence ID" value="RXK09605.1"/>
    <property type="molecule type" value="Genomic_DNA"/>
</dbReference>
<dbReference type="Proteomes" id="UP000253850">
    <property type="component" value="Chromosome"/>
</dbReference>
<accession>A0AAX2A6Z7</accession>
<dbReference type="Proteomes" id="UP000289193">
    <property type="component" value="Unassembled WGS sequence"/>
</dbReference>
<dbReference type="PANTHER" id="PTHR40252:SF2">
    <property type="entry name" value="BLR0328 PROTEIN"/>
    <property type="match status" value="1"/>
</dbReference>
<protein>
    <submittedName>
        <fullName evidence="2">FIST sensor-containing signal transduction protein</fullName>
    </submittedName>
</protein>
<organism evidence="3 5">
    <name type="scientific">Halarcobacter bivalviorum</name>
    <dbReference type="NCBI Taxonomy" id="663364"/>
    <lineage>
        <taxon>Bacteria</taxon>
        <taxon>Pseudomonadati</taxon>
        <taxon>Campylobacterota</taxon>
        <taxon>Epsilonproteobacteria</taxon>
        <taxon>Campylobacterales</taxon>
        <taxon>Arcobacteraceae</taxon>
        <taxon>Halarcobacter</taxon>
    </lineage>
</organism>
<name>A0AAX2A6Z7_9BACT</name>